<evidence type="ECO:0000256" key="2">
    <source>
        <dbReference type="ARBA" id="ARBA00008685"/>
    </source>
</evidence>
<keyword evidence="8" id="KW-0325">Glycoprotein</keyword>
<dbReference type="Pfam" id="PF00060">
    <property type="entry name" value="Lig_chan"/>
    <property type="match status" value="1"/>
</dbReference>
<comment type="subcellular location">
    <subcellularLocation>
        <location evidence="1">Cell membrane</location>
        <topology evidence="1">Multi-pass membrane protein</topology>
    </subcellularLocation>
</comment>
<dbReference type="Proteomes" id="UP000027135">
    <property type="component" value="Unassembled WGS sequence"/>
</dbReference>
<keyword evidence="6 9" id="KW-0472">Membrane</keyword>
<reference evidence="11 12" key="1">
    <citation type="journal article" date="2014" name="Nat. Commun.">
        <title>Molecular traces of alternative social organization in a termite genome.</title>
        <authorList>
            <person name="Terrapon N."/>
            <person name="Li C."/>
            <person name="Robertson H.M."/>
            <person name="Ji L."/>
            <person name="Meng X."/>
            <person name="Booth W."/>
            <person name="Chen Z."/>
            <person name="Childers C.P."/>
            <person name="Glastad K.M."/>
            <person name="Gokhale K."/>
            <person name="Gowin J."/>
            <person name="Gronenberg W."/>
            <person name="Hermansen R.A."/>
            <person name="Hu H."/>
            <person name="Hunt B.G."/>
            <person name="Huylmans A.K."/>
            <person name="Khalil S.M."/>
            <person name="Mitchell R.D."/>
            <person name="Munoz-Torres M.C."/>
            <person name="Mustard J.A."/>
            <person name="Pan H."/>
            <person name="Reese J.T."/>
            <person name="Scharf M.E."/>
            <person name="Sun F."/>
            <person name="Vogel H."/>
            <person name="Xiao J."/>
            <person name="Yang W."/>
            <person name="Yang Z."/>
            <person name="Yang Z."/>
            <person name="Zhou J."/>
            <person name="Zhu J."/>
            <person name="Brent C.S."/>
            <person name="Elsik C.G."/>
            <person name="Goodisman M.A."/>
            <person name="Liberles D.A."/>
            <person name="Roe R.M."/>
            <person name="Vargo E.L."/>
            <person name="Vilcinskas A."/>
            <person name="Wang J."/>
            <person name="Bornberg-Bauer E."/>
            <person name="Korb J."/>
            <person name="Zhang G."/>
            <person name="Liebig J."/>
        </authorList>
    </citation>
    <scope>NUCLEOTIDE SEQUENCE [LARGE SCALE GENOMIC DNA]</scope>
    <source>
        <tissue evidence="11">Whole organism</tissue>
    </source>
</reference>
<dbReference type="EMBL" id="KK852785">
    <property type="protein sequence ID" value="KDR16549.1"/>
    <property type="molecule type" value="Genomic_DNA"/>
</dbReference>
<protein>
    <recommendedName>
        <fullName evidence="10">Ionotropic glutamate receptor C-terminal domain-containing protein</fullName>
    </recommendedName>
</protein>
<keyword evidence="4 9" id="KW-0812">Transmembrane</keyword>
<dbReference type="Gene3D" id="1.10.287.70">
    <property type="match status" value="1"/>
</dbReference>
<comment type="similarity">
    <text evidence="2">Belongs to the glutamate-gated ion channel (TC 1.A.10.1) family.</text>
</comment>
<evidence type="ECO:0000256" key="3">
    <source>
        <dbReference type="ARBA" id="ARBA00022475"/>
    </source>
</evidence>
<keyword evidence="12" id="KW-1185">Reference proteome</keyword>
<evidence type="ECO:0000256" key="4">
    <source>
        <dbReference type="ARBA" id="ARBA00022692"/>
    </source>
</evidence>
<dbReference type="InterPro" id="IPR001320">
    <property type="entry name" value="Iontro_rcpt_C"/>
</dbReference>
<proteinExistence type="inferred from homology"/>
<dbReference type="InterPro" id="IPR052192">
    <property type="entry name" value="Insect_Ionotropic_Sensory_Rcpt"/>
</dbReference>
<gene>
    <name evidence="11" type="ORF">L798_08878</name>
</gene>
<evidence type="ECO:0000256" key="7">
    <source>
        <dbReference type="ARBA" id="ARBA00023170"/>
    </source>
</evidence>
<dbReference type="SUPFAM" id="SSF53850">
    <property type="entry name" value="Periplasmic binding protein-like II"/>
    <property type="match status" value="1"/>
</dbReference>
<evidence type="ECO:0000256" key="1">
    <source>
        <dbReference type="ARBA" id="ARBA00004651"/>
    </source>
</evidence>
<dbReference type="InParanoid" id="A0A067R168"/>
<feature type="transmembrane region" description="Helical" evidence="9">
    <location>
        <begin position="575"/>
        <end position="597"/>
    </location>
</feature>
<evidence type="ECO:0000256" key="6">
    <source>
        <dbReference type="ARBA" id="ARBA00023136"/>
    </source>
</evidence>
<keyword evidence="7" id="KW-0675">Receptor</keyword>
<dbReference type="AlphaFoldDB" id="A0A067R168"/>
<dbReference type="PANTHER" id="PTHR42643">
    <property type="entry name" value="IONOTROPIC RECEPTOR 20A-RELATED"/>
    <property type="match status" value="1"/>
</dbReference>
<keyword evidence="5 9" id="KW-1133">Transmembrane helix</keyword>
<dbReference type="PANTHER" id="PTHR42643:SF30">
    <property type="entry name" value="IONOTROPIC RECEPTOR 40A-RELATED"/>
    <property type="match status" value="1"/>
</dbReference>
<dbReference type="eggNOG" id="KOG1052">
    <property type="taxonomic scope" value="Eukaryota"/>
</dbReference>
<sequence length="603" mass="68361">MLFIIHFIAVGNMKTVFTLAVFALVETLSRERTHQRHLALCITTIARRHFDLDRTLLVSSSGSGDGLLDIVMENLQNIELWPLRVSRTDSVTLAPYEKHHDKIGSYVILTGGPEDIEKQVDKITDSVLWGDEARFLVVVTKCEAIPHLLALNLLRELWDNTKALNVLVAVYENSVLHLYTSFPYQSDKSCEIITDAVLLSKWDTQSDTKLGNNGTLFPDKYPRHFHGCRIDISIPHSKIAEKTYISETAKRLNITVNYISGRPNDMSLYDRIRSSISEVLLGSSEITVGGIPLIKDIADILDPSFSYHETKYTWYVPCARPLPRLYSISRIFSASVWAVVVVVIFAVSVIIWCLANRSLETSTYTSISNDLYNVWAIAMGVCVTEMPRTCPLRLIIFSWMCYCFAINAVFQTFFTSYLVDPGYDKQIRTLEELIDSGLKFGFRPEFDVYYQNSNYEIHKELMSRKEHCDPPSFCVQRIIDTRGYATLAESYSIENYLNTVNNSNYVCTMNDLEAYPVKIVAYFSKGSIFLRAFNKALVSSVEAGLATKAVKKKVSSTVSNAVDNFFVFTVSHLSIAFYLLLLGHSVSIVSFFFEVIYKKRAES</sequence>
<evidence type="ECO:0000256" key="9">
    <source>
        <dbReference type="SAM" id="Phobius"/>
    </source>
</evidence>
<keyword evidence="3" id="KW-1003">Cell membrane</keyword>
<feature type="transmembrane region" description="Helical" evidence="9">
    <location>
        <begin position="331"/>
        <end position="355"/>
    </location>
</feature>
<evidence type="ECO:0000256" key="5">
    <source>
        <dbReference type="ARBA" id="ARBA00022989"/>
    </source>
</evidence>
<feature type="transmembrane region" description="Helical" evidence="9">
    <location>
        <begin position="394"/>
        <end position="414"/>
    </location>
</feature>
<evidence type="ECO:0000313" key="11">
    <source>
        <dbReference type="EMBL" id="KDR16549.1"/>
    </source>
</evidence>
<feature type="domain" description="Ionotropic glutamate receptor C-terminal" evidence="10">
    <location>
        <begin position="334"/>
        <end position="583"/>
    </location>
</feature>
<dbReference type="GO" id="GO:0015276">
    <property type="term" value="F:ligand-gated monoatomic ion channel activity"/>
    <property type="evidence" value="ECO:0007669"/>
    <property type="project" value="InterPro"/>
</dbReference>
<dbReference type="FunCoup" id="A0A067R168">
    <property type="interactions" value="65"/>
</dbReference>
<dbReference type="GO" id="GO:0005886">
    <property type="term" value="C:plasma membrane"/>
    <property type="evidence" value="ECO:0007669"/>
    <property type="project" value="UniProtKB-SubCell"/>
</dbReference>
<evidence type="ECO:0000256" key="8">
    <source>
        <dbReference type="ARBA" id="ARBA00023180"/>
    </source>
</evidence>
<name>A0A067R168_ZOONE</name>
<dbReference type="GO" id="GO:0050906">
    <property type="term" value="P:detection of stimulus involved in sensory perception"/>
    <property type="evidence" value="ECO:0007669"/>
    <property type="project" value="UniProtKB-ARBA"/>
</dbReference>
<organism evidence="11 12">
    <name type="scientific">Zootermopsis nevadensis</name>
    <name type="common">Dampwood termite</name>
    <dbReference type="NCBI Taxonomy" id="136037"/>
    <lineage>
        <taxon>Eukaryota</taxon>
        <taxon>Metazoa</taxon>
        <taxon>Ecdysozoa</taxon>
        <taxon>Arthropoda</taxon>
        <taxon>Hexapoda</taxon>
        <taxon>Insecta</taxon>
        <taxon>Pterygota</taxon>
        <taxon>Neoptera</taxon>
        <taxon>Polyneoptera</taxon>
        <taxon>Dictyoptera</taxon>
        <taxon>Blattodea</taxon>
        <taxon>Blattoidea</taxon>
        <taxon>Termitoidae</taxon>
        <taxon>Termopsidae</taxon>
        <taxon>Zootermopsis</taxon>
    </lineage>
</organism>
<evidence type="ECO:0000259" key="10">
    <source>
        <dbReference type="Pfam" id="PF00060"/>
    </source>
</evidence>
<evidence type="ECO:0000313" key="12">
    <source>
        <dbReference type="Proteomes" id="UP000027135"/>
    </source>
</evidence>
<accession>A0A067R168</accession>